<protein>
    <recommendedName>
        <fullName evidence="3">Type 4 fimbrial biogenesis protein PilX N-terminal domain-containing protein</fullName>
    </recommendedName>
</protein>
<gene>
    <name evidence="1" type="ORF">A2765_03860</name>
</gene>
<evidence type="ECO:0000313" key="2">
    <source>
        <dbReference type="Proteomes" id="UP000176377"/>
    </source>
</evidence>
<comment type="caution">
    <text evidence="1">The sequence shown here is derived from an EMBL/GenBank/DDBJ whole genome shotgun (WGS) entry which is preliminary data.</text>
</comment>
<dbReference type="AlphaFoldDB" id="A0A1F6D8Y5"/>
<accession>A0A1F6D8Y5</accession>
<organism evidence="1 2">
    <name type="scientific">Candidatus Kaiserbacteria bacterium RIFCSPHIGHO2_01_FULL_56_24</name>
    <dbReference type="NCBI Taxonomy" id="1798487"/>
    <lineage>
        <taxon>Bacteria</taxon>
        <taxon>Candidatus Kaiseribacteriota</taxon>
    </lineage>
</organism>
<evidence type="ECO:0008006" key="3">
    <source>
        <dbReference type="Google" id="ProtNLM"/>
    </source>
</evidence>
<sequence length="588" mass="60283">MIRVDADKGFILLIALVFGAVLIASGASVVSYTTLHARSERIVLASTQALAIAEAGVDKAIYELNRSDSYDGESGTALGAGTLTIAISNIDGNRRRITATGYVPDSVNPAATRVVEVDAFIDTDTISFHFGVQVGEGGVSMSNSSRINGNIFSNGSISGSNSASISGDATVAGGEPVLDQSWTTQMGEFNIGDTSAHGNVAQSFTPSVSGPLNKVSLYLRKSGSPSNLSIRILADNNGSPSKTTLATGSIAASTVTASYNFVDGGFSSSPYLVAGQTYWVVAIASVSSSNYYSWGMDTAMGYAAGAAKHSSNWNASTPVWTAIPGDLNFKAHMGVGGTTSISGIMIEGNAWAQGLSNCTVQGNAQYQSISNCPVQGTQYAGAEPSAPGVMPISEGQIEEWKTAAEEEGVTNGSVNISGSETQTLGPRKINGDLTMSTYGILYLSGPVWVNGNISLSNSAQVIVADSVGNSGVALIADSTDSGKAKITVSNSTSFAGNGAGGSFPLLISMKTGDDAIQLSNTADGVILYAPRGTIEVTNTGEASQITAYRLELSNTATVNYLTGLQNASFSSGPGGSWTTTPGTYTIVK</sequence>
<name>A0A1F6D8Y5_9BACT</name>
<proteinExistence type="predicted"/>
<reference evidence="1 2" key="1">
    <citation type="journal article" date="2016" name="Nat. Commun.">
        <title>Thousands of microbial genomes shed light on interconnected biogeochemical processes in an aquifer system.</title>
        <authorList>
            <person name="Anantharaman K."/>
            <person name="Brown C.T."/>
            <person name="Hug L.A."/>
            <person name="Sharon I."/>
            <person name="Castelle C.J."/>
            <person name="Probst A.J."/>
            <person name="Thomas B.C."/>
            <person name="Singh A."/>
            <person name="Wilkins M.J."/>
            <person name="Karaoz U."/>
            <person name="Brodie E.L."/>
            <person name="Williams K.H."/>
            <person name="Hubbard S.S."/>
            <person name="Banfield J.F."/>
        </authorList>
    </citation>
    <scope>NUCLEOTIDE SEQUENCE [LARGE SCALE GENOMIC DNA]</scope>
</reference>
<dbReference type="Proteomes" id="UP000176377">
    <property type="component" value="Unassembled WGS sequence"/>
</dbReference>
<dbReference type="EMBL" id="MFLA01000041">
    <property type="protein sequence ID" value="OGG57866.1"/>
    <property type="molecule type" value="Genomic_DNA"/>
</dbReference>
<evidence type="ECO:0000313" key="1">
    <source>
        <dbReference type="EMBL" id="OGG57866.1"/>
    </source>
</evidence>